<keyword evidence="1" id="KW-1133">Transmembrane helix</keyword>
<evidence type="ECO:0000256" key="1">
    <source>
        <dbReference type="SAM" id="Phobius"/>
    </source>
</evidence>
<feature type="transmembrane region" description="Helical" evidence="1">
    <location>
        <begin position="161"/>
        <end position="179"/>
    </location>
</feature>
<reference evidence="3 4" key="1">
    <citation type="journal article" date="2016" name="Nat. Commun.">
        <title>Thousands of microbial genomes shed light on interconnected biogeochemical processes in an aquifer system.</title>
        <authorList>
            <person name="Anantharaman K."/>
            <person name="Brown C.T."/>
            <person name="Hug L.A."/>
            <person name="Sharon I."/>
            <person name="Castelle C.J."/>
            <person name="Probst A.J."/>
            <person name="Thomas B.C."/>
            <person name="Singh A."/>
            <person name="Wilkins M.J."/>
            <person name="Karaoz U."/>
            <person name="Brodie E.L."/>
            <person name="Williams K.H."/>
            <person name="Hubbard S.S."/>
            <person name="Banfield J.F."/>
        </authorList>
    </citation>
    <scope>NUCLEOTIDE SEQUENCE [LARGE SCALE GENOMIC DNA]</scope>
</reference>
<name>A0A1F4TJ64_UNCSA</name>
<dbReference type="EMBL" id="MEUF01000073">
    <property type="protein sequence ID" value="OGC32768.1"/>
    <property type="molecule type" value="Genomic_DNA"/>
</dbReference>
<evidence type="ECO:0000313" key="3">
    <source>
        <dbReference type="EMBL" id="OGC32768.1"/>
    </source>
</evidence>
<sequence>MKRQAFIMLFLGFFLTMAAMALTDISTTEQEYLNRLEYRRSRLEIIIKKRLVDEKRSYSQTDTSSTTYSLEAYSQTYGTSATSNLQRSEAREIEDWYIYKGGISELSDLDFLNLIGDKEKARQIKRLEWEKAGLRDIGTIALVAGMGGMLVGAMIDGGNRTVIGIGAVTSLFGFFLNIFNAPPAHYIKPDYAQEQIDLYNFQLKKALQLPLETD</sequence>
<evidence type="ECO:0000256" key="2">
    <source>
        <dbReference type="SAM" id="SignalP"/>
    </source>
</evidence>
<evidence type="ECO:0008006" key="5">
    <source>
        <dbReference type="Google" id="ProtNLM"/>
    </source>
</evidence>
<comment type="caution">
    <text evidence="3">The sequence shown here is derived from an EMBL/GenBank/DDBJ whole genome shotgun (WGS) entry which is preliminary data.</text>
</comment>
<proteinExistence type="predicted"/>
<organism evidence="3 4">
    <name type="scientific">candidate division WOR-1 bacterium RIFOXYB2_FULL_48_7</name>
    <dbReference type="NCBI Taxonomy" id="1802583"/>
    <lineage>
        <taxon>Bacteria</taxon>
        <taxon>Bacillati</taxon>
        <taxon>Saganbacteria</taxon>
    </lineage>
</organism>
<feature type="chain" id="PRO_5009514570" description="MotA/TolQ/ExbB proton channel domain-containing protein" evidence="2">
    <location>
        <begin position="22"/>
        <end position="214"/>
    </location>
</feature>
<accession>A0A1F4TJ64</accession>
<dbReference type="Proteomes" id="UP000178951">
    <property type="component" value="Unassembled WGS sequence"/>
</dbReference>
<keyword evidence="1" id="KW-0472">Membrane</keyword>
<evidence type="ECO:0000313" key="4">
    <source>
        <dbReference type="Proteomes" id="UP000178951"/>
    </source>
</evidence>
<feature type="transmembrane region" description="Helical" evidence="1">
    <location>
        <begin position="137"/>
        <end position="155"/>
    </location>
</feature>
<feature type="signal peptide" evidence="2">
    <location>
        <begin position="1"/>
        <end position="21"/>
    </location>
</feature>
<gene>
    <name evidence="3" type="ORF">A2311_03020</name>
</gene>
<keyword evidence="2" id="KW-0732">Signal</keyword>
<dbReference type="AlphaFoldDB" id="A0A1F4TJ64"/>
<protein>
    <recommendedName>
        <fullName evidence="5">MotA/TolQ/ExbB proton channel domain-containing protein</fullName>
    </recommendedName>
</protein>
<keyword evidence="1" id="KW-0812">Transmembrane</keyword>